<name>A0A1W0AB68_9STRA</name>
<evidence type="ECO:0000256" key="1">
    <source>
        <dbReference type="SAM" id="MobiDB-lite"/>
    </source>
</evidence>
<accession>A0A1W0AB68</accession>
<sequence length="207" mass="22931">MRLVHRNKTYTRIAGSLATAPPLEIDPVSTKCSNAVIEQIEAIKATKIGVFEDCAKYLNTSTPFAITTSEQWQSFKTEHSCLQAFRIVQSVYDEIVPPCWIANNISTQTVAKMTMDTYGQQILNIPPTTTTPTTPPQTTIPGATLPPTTPAPTTLFIPSTNEHTRPIPTMIDNSTDDKSQYRYYFDAACSAPSQLYRILLVFLLLLA</sequence>
<evidence type="ECO:0000313" key="3">
    <source>
        <dbReference type="Proteomes" id="UP000243217"/>
    </source>
</evidence>
<keyword evidence="3" id="KW-1185">Reference proteome</keyword>
<dbReference type="OrthoDB" id="10558492at2759"/>
<organism evidence="2 3">
    <name type="scientific">Thraustotheca clavata</name>
    <dbReference type="NCBI Taxonomy" id="74557"/>
    <lineage>
        <taxon>Eukaryota</taxon>
        <taxon>Sar</taxon>
        <taxon>Stramenopiles</taxon>
        <taxon>Oomycota</taxon>
        <taxon>Saprolegniomycetes</taxon>
        <taxon>Saprolegniales</taxon>
        <taxon>Achlyaceae</taxon>
        <taxon>Thraustotheca</taxon>
    </lineage>
</organism>
<proteinExistence type="predicted"/>
<dbReference type="Proteomes" id="UP000243217">
    <property type="component" value="Unassembled WGS sequence"/>
</dbReference>
<feature type="region of interest" description="Disordered" evidence="1">
    <location>
        <begin position="128"/>
        <end position="173"/>
    </location>
</feature>
<dbReference type="AlphaFoldDB" id="A0A1W0AB68"/>
<protein>
    <submittedName>
        <fullName evidence="2">Uncharacterized protein</fullName>
    </submittedName>
</protein>
<dbReference type="EMBL" id="JNBS01000232">
    <property type="protein sequence ID" value="OQS07526.1"/>
    <property type="molecule type" value="Genomic_DNA"/>
</dbReference>
<gene>
    <name evidence="2" type="ORF">THRCLA_20138</name>
</gene>
<evidence type="ECO:0000313" key="2">
    <source>
        <dbReference type="EMBL" id="OQS07526.1"/>
    </source>
</evidence>
<feature type="compositionally biased region" description="Low complexity" evidence="1">
    <location>
        <begin position="128"/>
        <end position="158"/>
    </location>
</feature>
<reference evidence="2 3" key="1">
    <citation type="journal article" date="2014" name="Genome Biol. Evol.">
        <title>The secreted proteins of Achlya hypogyna and Thraustotheca clavata identify the ancestral oomycete secretome and reveal gene acquisitions by horizontal gene transfer.</title>
        <authorList>
            <person name="Misner I."/>
            <person name="Blouin N."/>
            <person name="Leonard G."/>
            <person name="Richards T.A."/>
            <person name="Lane C.E."/>
        </authorList>
    </citation>
    <scope>NUCLEOTIDE SEQUENCE [LARGE SCALE GENOMIC DNA]</scope>
    <source>
        <strain evidence="2 3">ATCC 34112</strain>
    </source>
</reference>
<comment type="caution">
    <text evidence="2">The sequence shown here is derived from an EMBL/GenBank/DDBJ whole genome shotgun (WGS) entry which is preliminary data.</text>
</comment>